<evidence type="ECO:0000313" key="2">
    <source>
        <dbReference type="Proteomes" id="UP000095392"/>
    </source>
</evidence>
<proteinExistence type="predicted"/>
<dbReference type="Proteomes" id="UP000095392">
    <property type="component" value="Unassembled WGS sequence"/>
</dbReference>
<gene>
    <name evidence="1" type="ORF">BFV95_4139</name>
</gene>
<name>A0AB36FPY4_ALTMA</name>
<dbReference type="RefSeq" id="WP_276205094.1">
    <property type="nucleotide sequence ID" value="NZ_JAEMVH010000004.1"/>
</dbReference>
<dbReference type="EMBL" id="MIPY01000035">
    <property type="protein sequence ID" value="OES26304.1"/>
    <property type="molecule type" value="Genomic_DNA"/>
</dbReference>
<comment type="caution">
    <text evidence="1">The sequence shown here is derived from an EMBL/GenBank/DDBJ whole genome shotgun (WGS) entry which is preliminary data.</text>
</comment>
<sequence>MNGSQLRNVEYGVWVKLSAIRLAYIKNRARRYGVEQEVIRI</sequence>
<accession>A0AB36FPY4</accession>
<dbReference type="AlphaFoldDB" id="A0AB36FPY4"/>
<organism evidence="1 2">
    <name type="scientific">Alteromonas macleodii</name>
    <name type="common">Pseudoalteromonas macleodii</name>
    <dbReference type="NCBI Taxonomy" id="28108"/>
    <lineage>
        <taxon>Bacteria</taxon>
        <taxon>Pseudomonadati</taxon>
        <taxon>Pseudomonadota</taxon>
        <taxon>Gammaproteobacteria</taxon>
        <taxon>Alteromonadales</taxon>
        <taxon>Alteromonadaceae</taxon>
        <taxon>Alteromonas/Salinimonas group</taxon>
        <taxon>Alteromonas</taxon>
    </lineage>
</organism>
<reference evidence="1 2" key="1">
    <citation type="submission" date="2016-09" db="EMBL/GenBank/DDBJ databases">
        <title>Draft Genome Sequence of four Alteromonas macleodii strains isolated from copper coupons and grown long-term at elevated copper levels.</title>
        <authorList>
            <person name="Cusick K."/>
            <person name="Dale J."/>
            <person name="Little B."/>
            <person name="Biffinger J."/>
        </authorList>
    </citation>
    <scope>NUCLEOTIDE SEQUENCE [LARGE SCALE GENOMIC DNA]</scope>
    <source>
        <strain evidence="1 2">KCP01</strain>
    </source>
</reference>
<protein>
    <submittedName>
        <fullName evidence="1">Uncharacterized protein</fullName>
    </submittedName>
</protein>
<evidence type="ECO:0000313" key="1">
    <source>
        <dbReference type="EMBL" id="OES26304.1"/>
    </source>
</evidence>
<keyword evidence="2" id="KW-1185">Reference proteome</keyword>